<accession>A0A2J6PNQ6</accession>
<organism evidence="1 2">
    <name type="scientific">Hyaloscypha hepaticicola</name>
    <dbReference type="NCBI Taxonomy" id="2082293"/>
    <lineage>
        <taxon>Eukaryota</taxon>
        <taxon>Fungi</taxon>
        <taxon>Dikarya</taxon>
        <taxon>Ascomycota</taxon>
        <taxon>Pezizomycotina</taxon>
        <taxon>Leotiomycetes</taxon>
        <taxon>Helotiales</taxon>
        <taxon>Hyaloscyphaceae</taxon>
        <taxon>Hyaloscypha</taxon>
    </lineage>
</organism>
<dbReference type="EMBL" id="KZ613511">
    <property type="protein sequence ID" value="PMD15663.1"/>
    <property type="molecule type" value="Genomic_DNA"/>
</dbReference>
<evidence type="ECO:0000313" key="2">
    <source>
        <dbReference type="Proteomes" id="UP000235672"/>
    </source>
</evidence>
<name>A0A2J6PNQ6_9HELO</name>
<gene>
    <name evidence="1" type="ORF">NA56DRAFT_581563</name>
</gene>
<dbReference type="Proteomes" id="UP000235672">
    <property type="component" value="Unassembled WGS sequence"/>
</dbReference>
<feature type="non-terminal residue" evidence="1">
    <location>
        <position position="1"/>
    </location>
</feature>
<sequence length="88" mass="10043">QLRVEIMILRAQLAVQSITPRRARLPDPEKFAGSTYKFDTWHPSIKAKLRVDGPIIGDEIAQFYYIYLNLDSSVQSIVLPQLAQAEEI</sequence>
<evidence type="ECO:0000313" key="1">
    <source>
        <dbReference type="EMBL" id="PMD15663.1"/>
    </source>
</evidence>
<dbReference type="STRING" id="1745343.A0A2J6PNQ6"/>
<reference evidence="1 2" key="1">
    <citation type="submission" date="2016-05" db="EMBL/GenBank/DDBJ databases">
        <title>A degradative enzymes factory behind the ericoid mycorrhizal symbiosis.</title>
        <authorList>
            <consortium name="DOE Joint Genome Institute"/>
            <person name="Martino E."/>
            <person name="Morin E."/>
            <person name="Grelet G."/>
            <person name="Kuo A."/>
            <person name="Kohler A."/>
            <person name="Daghino S."/>
            <person name="Barry K."/>
            <person name="Choi C."/>
            <person name="Cichocki N."/>
            <person name="Clum A."/>
            <person name="Copeland A."/>
            <person name="Hainaut M."/>
            <person name="Haridas S."/>
            <person name="Labutti K."/>
            <person name="Lindquist E."/>
            <person name="Lipzen A."/>
            <person name="Khouja H.-R."/>
            <person name="Murat C."/>
            <person name="Ohm R."/>
            <person name="Olson A."/>
            <person name="Spatafora J."/>
            <person name="Veneault-Fourrey C."/>
            <person name="Henrissat B."/>
            <person name="Grigoriev I."/>
            <person name="Martin F."/>
            <person name="Perotto S."/>
        </authorList>
    </citation>
    <scope>NUCLEOTIDE SEQUENCE [LARGE SCALE GENOMIC DNA]</scope>
    <source>
        <strain evidence="1 2">UAMH 7357</strain>
    </source>
</reference>
<dbReference type="OrthoDB" id="3528001at2759"/>
<protein>
    <submittedName>
        <fullName evidence="1">Uncharacterized protein</fullName>
    </submittedName>
</protein>
<keyword evidence="2" id="KW-1185">Reference proteome</keyword>
<proteinExistence type="predicted"/>
<dbReference type="AlphaFoldDB" id="A0A2J6PNQ6"/>